<dbReference type="GO" id="GO:0006352">
    <property type="term" value="P:DNA-templated transcription initiation"/>
    <property type="evidence" value="ECO:0007669"/>
    <property type="project" value="InterPro"/>
</dbReference>
<dbReference type="InterPro" id="IPR000838">
    <property type="entry name" value="RNA_pol_sigma70_ECF_CS"/>
</dbReference>
<proteinExistence type="inferred from homology"/>
<dbReference type="Pfam" id="PF04542">
    <property type="entry name" value="Sigma70_r2"/>
    <property type="match status" value="1"/>
</dbReference>
<dbReference type="InterPro" id="IPR013325">
    <property type="entry name" value="RNA_pol_sigma_r2"/>
</dbReference>
<keyword evidence="3 6" id="KW-0731">Sigma factor</keyword>
<evidence type="ECO:0000259" key="9">
    <source>
        <dbReference type="Pfam" id="PF08281"/>
    </source>
</evidence>
<keyword evidence="11" id="KW-1185">Reference proteome</keyword>
<sequence length="186" mass="20493">MAEVAAGDRGAFSCLTRRHVPGCLRVAARIVGNAHDAEEIVQESLLQVWRHASDWRGDGARVGTWLYRIVVNRAISHRRKRRFEPLDAALEVPDSGPDPQAETEARDLAARAEAAIAALPDRQKAALSLCCYEGLTCAESAQVLGVSVSTMESLLVRARRAVRKSLDMPERSTARARGRKNERDRP</sequence>
<reference evidence="10 11" key="1">
    <citation type="submission" date="2020-08" db="EMBL/GenBank/DDBJ databases">
        <title>Genome sequencing of Purple Non-Sulfur Bacteria from various extreme environments.</title>
        <authorList>
            <person name="Mayer M."/>
        </authorList>
    </citation>
    <scope>NUCLEOTIDE SEQUENCE [LARGE SCALE GENOMIC DNA]</scope>
    <source>
        <strain evidence="10 11">JA131</strain>
    </source>
</reference>
<dbReference type="RefSeq" id="WP_246422248.1">
    <property type="nucleotide sequence ID" value="NZ_JACIGK010000002.1"/>
</dbReference>
<dbReference type="AlphaFoldDB" id="A0A7W6RA47"/>
<evidence type="ECO:0000259" key="8">
    <source>
        <dbReference type="Pfam" id="PF04542"/>
    </source>
</evidence>
<comment type="similarity">
    <text evidence="1 6">Belongs to the sigma-70 factor family. ECF subfamily.</text>
</comment>
<dbReference type="CDD" id="cd06171">
    <property type="entry name" value="Sigma70_r4"/>
    <property type="match status" value="1"/>
</dbReference>
<dbReference type="GO" id="GO:0003677">
    <property type="term" value="F:DNA binding"/>
    <property type="evidence" value="ECO:0007669"/>
    <property type="project" value="UniProtKB-KW"/>
</dbReference>
<feature type="domain" description="RNA polymerase sigma factor 70 region 4 type 2" evidence="9">
    <location>
        <begin position="112"/>
        <end position="161"/>
    </location>
</feature>
<organism evidence="10 11">
    <name type="scientific">Roseospira visakhapatnamensis</name>
    <dbReference type="NCBI Taxonomy" id="390880"/>
    <lineage>
        <taxon>Bacteria</taxon>
        <taxon>Pseudomonadati</taxon>
        <taxon>Pseudomonadota</taxon>
        <taxon>Alphaproteobacteria</taxon>
        <taxon>Rhodospirillales</taxon>
        <taxon>Rhodospirillaceae</taxon>
        <taxon>Roseospira</taxon>
    </lineage>
</organism>
<gene>
    <name evidence="10" type="ORF">GGD89_000304</name>
</gene>
<evidence type="ECO:0000256" key="4">
    <source>
        <dbReference type="ARBA" id="ARBA00023125"/>
    </source>
</evidence>
<dbReference type="Gene3D" id="1.10.10.10">
    <property type="entry name" value="Winged helix-like DNA-binding domain superfamily/Winged helix DNA-binding domain"/>
    <property type="match status" value="1"/>
</dbReference>
<evidence type="ECO:0000256" key="5">
    <source>
        <dbReference type="ARBA" id="ARBA00023163"/>
    </source>
</evidence>
<dbReference type="SUPFAM" id="SSF88659">
    <property type="entry name" value="Sigma3 and sigma4 domains of RNA polymerase sigma factors"/>
    <property type="match status" value="1"/>
</dbReference>
<dbReference type="Gene3D" id="1.10.1740.10">
    <property type="match status" value="1"/>
</dbReference>
<dbReference type="Pfam" id="PF08281">
    <property type="entry name" value="Sigma70_r4_2"/>
    <property type="match status" value="1"/>
</dbReference>
<evidence type="ECO:0000256" key="6">
    <source>
        <dbReference type="RuleBase" id="RU000716"/>
    </source>
</evidence>
<evidence type="ECO:0000313" key="11">
    <source>
        <dbReference type="Proteomes" id="UP000554286"/>
    </source>
</evidence>
<keyword evidence="5 6" id="KW-0804">Transcription</keyword>
<feature type="domain" description="RNA polymerase sigma-70 region 2" evidence="8">
    <location>
        <begin position="16"/>
        <end position="82"/>
    </location>
</feature>
<accession>A0A7W6RA47</accession>
<protein>
    <recommendedName>
        <fullName evidence="6">RNA polymerase sigma factor</fullName>
    </recommendedName>
</protein>
<dbReference type="InterPro" id="IPR007627">
    <property type="entry name" value="RNA_pol_sigma70_r2"/>
</dbReference>
<dbReference type="InterPro" id="IPR013249">
    <property type="entry name" value="RNA_pol_sigma70_r4_t2"/>
</dbReference>
<evidence type="ECO:0000256" key="3">
    <source>
        <dbReference type="ARBA" id="ARBA00023082"/>
    </source>
</evidence>
<feature type="region of interest" description="Disordered" evidence="7">
    <location>
        <begin position="166"/>
        <end position="186"/>
    </location>
</feature>
<dbReference type="SUPFAM" id="SSF88946">
    <property type="entry name" value="Sigma2 domain of RNA polymerase sigma factors"/>
    <property type="match status" value="1"/>
</dbReference>
<evidence type="ECO:0000313" key="10">
    <source>
        <dbReference type="EMBL" id="MBB4264697.1"/>
    </source>
</evidence>
<evidence type="ECO:0000256" key="7">
    <source>
        <dbReference type="SAM" id="MobiDB-lite"/>
    </source>
</evidence>
<dbReference type="PROSITE" id="PS01063">
    <property type="entry name" value="SIGMA70_ECF"/>
    <property type="match status" value="1"/>
</dbReference>
<name>A0A7W6RA47_9PROT</name>
<keyword evidence="2 6" id="KW-0805">Transcription regulation</keyword>
<evidence type="ECO:0000256" key="2">
    <source>
        <dbReference type="ARBA" id="ARBA00023015"/>
    </source>
</evidence>
<dbReference type="InterPro" id="IPR039425">
    <property type="entry name" value="RNA_pol_sigma-70-like"/>
</dbReference>
<dbReference type="InterPro" id="IPR036388">
    <property type="entry name" value="WH-like_DNA-bd_sf"/>
</dbReference>
<dbReference type="GO" id="GO:0016987">
    <property type="term" value="F:sigma factor activity"/>
    <property type="evidence" value="ECO:0007669"/>
    <property type="project" value="UniProtKB-KW"/>
</dbReference>
<evidence type="ECO:0000256" key="1">
    <source>
        <dbReference type="ARBA" id="ARBA00010641"/>
    </source>
</evidence>
<dbReference type="InterPro" id="IPR014284">
    <property type="entry name" value="RNA_pol_sigma-70_dom"/>
</dbReference>
<keyword evidence="4 6" id="KW-0238">DNA-binding</keyword>
<dbReference type="Proteomes" id="UP000554286">
    <property type="component" value="Unassembled WGS sequence"/>
</dbReference>
<comment type="caution">
    <text evidence="10">The sequence shown here is derived from an EMBL/GenBank/DDBJ whole genome shotgun (WGS) entry which is preliminary data.</text>
</comment>
<dbReference type="NCBIfam" id="TIGR02937">
    <property type="entry name" value="sigma70-ECF"/>
    <property type="match status" value="1"/>
</dbReference>
<dbReference type="PANTHER" id="PTHR43133">
    <property type="entry name" value="RNA POLYMERASE ECF-TYPE SIGMA FACTO"/>
    <property type="match status" value="1"/>
</dbReference>
<dbReference type="InterPro" id="IPR013324">
    <property type="entry name" value="RNA_pol_sigma_r3/r4-like"/>
</dbReference>
<dbReference type="PANTHER" id="PTHR43133:SF8">
    <property type="entry name" value="RNA POLYMERASE SIGMA FACTOR HI_1459-RELATED"/>
    <property type="match status" value="1"/>
</dbReference>
<dbReference type="EMBL" id="JACIGK010000002">
    <property type="protein sequence ID" value="MBB4264697.1"/>
    <property type="molecule type" value="Genomic_DNA"/>
</dbReference>